<comment type="caution">
    <text evidence="2">The sequence shown here is derived from an EMBL/GenBank/DDBJ whole genome shotgun (WGS) entry which is preliminary data.</text>
</comment>
<protein>
    <recommendedName>
        <fullName evidence="4">HNH endonuclease</fullName>
    </recommendedName>
</protein>
<keyword evidence="3" id="KW-1185">Reference proteome</keyword>
<reference evidence="2 3" key="1">
    <citation type="submission" date="2018-07" db="EMBL/GenBank/DDBJ databases">
        <title>Genomic Encyclopedia of Type Strains, Phase III (KMG-III): the genomes of soil and plant-associated and newly described type strains.</title>
        <authorList>
            <person name="Whitman W."/>
        </authorList>
    </citation>
    <scope>NUCLEOTIDE SEQUENCE [LARGE SCALE GENOMIC DNA]</scope>
    <source>
        <strain evidence="2 3">CECT 7506</strain>
    </source>
</reference>
<sequence>MFQLNAVPKPQHKRNRPTAKQRGAISTPVRRQLRERSLGVCERCKYALATEAAHTLRRWRVEERTTVLELVHLCHDCHYHCDNTHDGRKFLEQFRISRMEESK</sequence>
<accession>A0A368VRB2</accession>
<evidence type="ECO:0008006" key="4">
    <source>
        <dbReference type="Google" id="ProtNLM"/>
    </source>
</evidence>
<name>A0A368VRB2_9BACL</name>
<feature type="region of interest" description="Disordered" evidence="1">
    <location>
        <begin position="1"/>
        <end position="26"/>
    </location>
</feature>
<evidence type="ECO:0000313" key="2">
    <source>
        <dbReference type="EMBL" id="RCW44249.1"/>
    </source>
</evidence>
<evidence type="ECO:0000313" key="3">
    <source>
        <dbReference type="Proteomes" id="UP000252415"/>
    </source>
</evidence>
<proteinExistence type="predicted"/>
<dbReference type="Proteomes" id="UP000252415">
    <property type="component" value="Unassembled WGS sequence"/>
</dbReference>
<dbReference type="EMBL" id="QPJD01000012">
    <property type="protein sequence ID" value="RCW44249.1"/>
    <property type="molecule type" value="Genomic_DNA"/>
</dbReference>
<gene>
    <name evidence="2" type="ORF">DFP97_112113</name>
</gene>
<dbReference type="AlphaFoldDB" id="A0A368VRB2"/>
<feature type="compositionally biased region" description="Basic residues" evidence="1">
    <location>
        <begin position="10"/>
        <end position="19"/>
    </location>
</feature>
<evidence type="ECO:0000256" key="1">
    <source>
        <dbReference type="SAM" id="MobiDB-lite"/>
    </source>
</evidence>
<organism evidence="2 3">
    <name type="scientific">Paenibacillus prosopidis</name>
    <dbReference type="NCBI Taxonomy" id="630520"/>
    <lineage>
        <taxon>Bacteria</taxon>
        <taxon>Bacillati</taxon>
        <taxon>Bacillota</taxon>
        <taxon>Bacilli</taxon>
        <taxon>Bacillales</taxon>
        <taxon>Paenibacillaceae</taxon>
        <taxon>Paenibacillus</taxon>
    </lineage>
</organism>